<reference evidence="2" key="1">
    <citation type="journal article" date="2022" name="Int. J. Mol. Sci.">
        <title>Draft Genome of Tanacetum Coccineum: Genomic Comparison of Closely Related Tanacetum-Family Plants.</title>
        <authorList>
            <person name="Yamashiro T."/>
            <person name="Shiraishi A."/>
            <person name="Nakayama K."/>
            <person name="Satake H."/>
        </authorList>
    </citation>
    <scope>NUCLEOTIDE SEQUENCE</scope>
</reference>
<reference evidence="2" key="2">
    <citation type="submission" date="2022-01" db="EMBL/GenBank/DDBJ databases">
        <authorList>
            <person name="Yamashiro T."/>
            <person name="Shiraishi A."/>
            <person name="Satake H."/>
            <person name="Nakayama K."/>
        </authorList>
    </citation>
    <scope>NUCLEOTIDE SEQUENCE</scope>
</reference>
<organism evidence="2 3">
    <name type="scientific">Tanacetum coccineum</name>
    <dbReference type="NCBI Taxonomy" id="301880"/>
    <lineage>
        <taxon>Eukaryota</taxon>
        <taxon>Viridiplantae</taxon>
        <taxon>Streptophyta</taxon>
        <taxon>Embryophyta</taxon>
        <taxon>Tracheophyta</taxon>
        <taxon>Spermatophyta</taxon>
        <taxon>Magnoliopsida</taxon>
        <taxon>eudicotyledons</taxon>
        <taxon>Gunneridae</taxon>
        <taxon>Pentapetalae</taxon>
        <taxon>asterids</taxon>
        <taxon>campanulids</taxon>
        <taxon>Asterales</taxon>
        <taxon>Asteraceae</taxon>
        <taxon>Asteroideae</taxon>
        <taxon>Anthemideae</taxon>
        <taxon>Anthemidinae</taxon>
        <taxon>Tanacetum</taxon>
    </lineage>
</organism>
<evidence type="ECO:0000313" key="2">
    <source>
        <dbReference type="EMBL" id="GJS59589.1"/>
    </source>
</evidence>
<dbReference type="EMBL" id="BQNB010009160">
    <property type="protein sequence ID" value="GJS59589.1"/>
    <property type="molecule type" value="Genomic_DNA"/>
</dbReference>
<name>A0ABQ4X369_9ASTR</name>
<comment type="caution">
    <text evidence="2">The sequence shown here is derived from an EMBL/GenBank/DDBJ whole genome shotgun (WGS) entry which is preliminary data.</text>
</comment>
<sequence>MSIEVHQVAETVTTSNELDLLFGPLFDEYFNGENQIVLKSSAVTTTDASNKRQQQPDSTSSTSTLTTTVTATGNFDLRSKAGTVTPFANPERQFRARREVSPAPIHNIYTFYESESSESDTENVDIESLTLEQYVALDQNNTRRRFTCPDDSTFEIKGQLLRELRKIPFSGGPTDSAVEHISNVLEIASIFNA</sequence>
<protein>
    <submittedName>
        <fullName evidence="2">Uncharacterized protein</fullName>
    </submittedName>
</protein>
<accession>A0ABQ4X369</accession>
<proteinExistence type="predicted"/>
<gene>
    <name evidence="2" type="ORF">Tco_0654373</name>
</gene>
<feature type="compositionally biased region" description="Polar residues" evidence="1">
    <location>
        <begin position="45"/>
        <end position="57"/>
    </location>
</feature>
<keyword evidence="3" id="KW-1185">Reference proteome</keyword>
<evidence type="ECO:0000313" key="3">
    <source>
        <dbReference type="Proteomes" id="UP001151760"/>
    </source>
</evidence>
<dbReference type="Proteomes" id="UP001151760">
    <property type="component" value="Unassembled WGS sequence"/>
</dbReference>
<feature type="region of interest" description="Disordered" evidence="1">
    <location>
        <begin position="45"/>
        <end position="66"/>
    </location>
</feature>
<evidence type="ECO:0000256" key="1">
    <source>
        <dbReference type="SAM" id="MobiDB-lite"/>
    </source>
</evidence>